<reference evidence="5 6" key="1">
    <citation type="journal article" date="2012" name="Science">
        <title>The Paleozoic origin of enzymatic lignin decomposition reconstructed from 31 fungal genomes.</title>
        <authorList>
            <person name="Floudas D."/>
            <person name="Binder M."/>
            <person name="Riley R."/>
            <person name="Barry K."/>
            <person name="Blanchette R.A."/>
            <person name="Henrissat B."/>
            <person name="Martinez A.T."/>
            <person name="Otillar R."/>
            <person name="Spatafora J.W."/>
            <person name="Yadav J.S."/>
            <person name="Aerts A."/>
            <person name="Benoit I."/>
            <person name="Boyd A."/>
            <person name="Carlson A."/>
            <person name="Copeland A."/>
            <person name="Coutinho P.M."/>
            <person name="de Vries R.P."/>
            <person name="Ferreira P."/>
            <person name="Findley K."/>
            <person name="Foster B."/>
            <person name="Gaskell J."/>
            <person name="Glotzer D."/>
            <person name="Gorecki P."/>
            <person name="Heitman J."/>
            <person name="Hesse C."/>
            <person name="Hori C."/>
            <person name="Igarashi K."/>
            <person name="Jurgens J.A."/>
            <person name="Kallen N."/>
            <person name="Kersten P."/>
            <person name="Kohler A."/>
            <person name="Kuees U."/>
            <person name="Kumar T.K.A."/>
            <person name="Kuo A."/>
            <person name="LaButti K."/>
            <person name="Larrondo L.F."/>
            <person name="Lindquist E."/>
            <person name="Ling A."/>
            <person name="Lombard V."/>
            <person name="Lucas S."/>
            <person name="Lundell T."/>
            <person name="Martin R."/>
            <person name="McLaughlin D.J."/>
            <person name="Morgenstern I."/>
            <person name="Morin E."/>
            <person name="Murat C."/>
            <person name="Nagy L.G."/>
            <person name="Nolan M."/>
            <person name="Ohm R.A."/>
            <person name="Patyshakuliyeva A."/>
            <person name="Rokas A."/>
            <person name="Ruiz-Duenas F.J."/>
            <person name="Sabat G."/>
            <person name="Salamov A."/>
            <person name="Samejima M."/>
            <person name="Schmutz J."/>
            <person name="Slot J.C."/>
            <person name="St John F."/>
            <person name="Stenlid J."/>
            <person name="Sun H."/>
            <person name="Sun S."/>
            <person name="Syed K."/>
            <person name="Tsang A."/>
            <person name="Wiebenga A."/>
            <person name="Young D."/>
            <person name="Pisabarro A."/>
            <person name="Eastwood D.C."/>
            <person name="Martin F."/>
            <person name="Cullen D."/>
            <person name="Grigoriev I.V."/>
            <person name="Hibbett D.S."/>
        </authorList>
    </citation>
    <scope>NUCLEOTIDE SEQUENCE</scope>
    <source>
        <strain evidence="6">FP-58527</strain>
    </source>
</reference>
<dbReference type="Pfam" id="PF01494">
    <property type="entry name" value="FAD_binding_3"/>
    <property type="match status" value="2"/>
</dbReference>
<evidence type="ECO:0000256" key="1">
    <source>
        <dbReference type="ARBA" id="ARBA00022630"/>
    </source>
</evidence>
<proteinExistence type="predicted"/>
<keyword evidence="6" id="KW-1185">Reference proteome</keyword>
<gene>
    <name evidence="5" type="ORF">FOMPIDRAFT_1054391</name>
</gene>
<dbReference type="InParanoid" id="S8DVM2"/>
<dbReference type="Proteomes" id="UP000015241">
    <property type="component" value="Unassembled WGS sequence"/>
</dbReference>
<keyword evidence="3" id="KW-0560">Oxidoreductase</keyword>
<dbReference type="PRINTS" id="PR00420">
    <property type="entry name" value="RNGMNOXGNASE"/>
</dbReference>
<dbReference type="PANTHER" id="PTHR46720">
    <property type="entry name" value="HYDROXYLASE, PUTATIVE (AFU_ORTHOLOGUE AFUA_3G01460)-RELATED"/>
    <property type="match status" value="1"/>
</dbReference>
<keyword evidence="2" id="KW-0274">FAD</keyword>
<dbReference type="EMBL" id="KE504212">
    <property type="protein sequence ID" value="EPS95228.1"/>
    <property type="molecule type" value="Genomic_DNA"/>
</dbReference>
<dbReference type="InterPro" id="IPR036188">
    <property type="entry name" value="FAD/NAD-bd_sf"/>
</dbReference>
<organism evidence="5 6">
    <name type="scientific">Fomitopsis schrenkii</name>
    <name type="common">Brown rot fungus</name>
    <dbReference type="NCBI Taxonomy" id="2126942"/>
    <lineage>
        <taxon>Eukaryota</taxon>
        <taxon>Fungi</taxon>
        <taxon>Dikarya</taxon>
        <taxon>Basidiomycota</taxon>
        <taxon>Agaricomycotina</taxon>
        <taxon>Agaricomycetes</taxon>
        <taxon>Polyporales</taxon>
        <taxon>Fomitopsis</taxon>
    </lineage>
</organism>
<dbReference type="GO" id="GO:0044550">
    <property type="term" value="P:secondary metabolite biosynthetic process"/>
    <property type="evidence" value="ECO:0007669"/>
    <property type="project" value="TreeGrafter"/>
</dbReference>
<dbReference type="Gene3D" id="3.50.50.60">
    <property type="entry name" value="FAD/NAD(P)-binding domain"/>
    <property type="match status" value="1"/>
</dbReference>
<feature type="domain" description="FAD-binding" evidence="4">
    <location>
        <begin position="13"/>
        <end position="188"/>
    </location>
</feature>
<evidence type="ECO:0000313" key="6">
    <source>
        <dbReference type="Proteomes" id="UP000015241"/>
    </source>
</evidence>
<evidence type="ECO:0000256" key="2">
    <source>
        <dbReference type="ARBA" id="ARBA00022827"/>
    </source>
</evidence>
<dbReference type="HOGENOM" id="CLU_009665_6_3_1"/>
<name>S8DVM2_FOMSC</name>
<protein>
    <recommendedName>
        <fullName evidence="4">FAD-binding domain-containing protein</fullName>
    </recommendedName>
</protein>
<dbReference type="InterPro" id="IPR002938">
    <property type="entry name" value="FAD-bd"/>
</dbReference>
<evidence type="ECO:0000313" key="5">
    <source>
        <dbReference type="EMBL" id="EPS95228.1"/>
    </source>
</evidence>
<dbReference type="eggNOG" id="KOG2614">
    <property type="taxonomic scope" value="Eukaryota"/>
</dbReference>
<evidence type="ECO:0000256" key="3">
    <source>
        <dbReference type="ARBA" id="ARBA00023002"/>
    </source>
</evidence>
<evidence type="ECO:0000259" key="4">
    <source>
        <dbReference type="Pfam" id="PF01494"/>
    </source>
</evidence>
<feature type="domain" description="FAD-binding" evidence="4">
    <location>
        <begin position="332"/>
        <end position="397"/>
    </location>
</feature>
<dbReference type="SUPFAM" id="SSF51905">
    <property type="entry name" value="FAD/NAD(P)-binding domain"/>
    <property type="match status" value="1"/>
</dbReference>
<keyword evidence="1" id="KW-0285">Flavoprotein</keyword>
<sequence>MGAPATNSKPRFRVAICGAGIAGLALATVLGKYEQKESPLEVDIYERHPGITTFGAGISVWQRTWRVMQLLGIDDQLAQASERPPKREVGPGFIYRRADRKEDTYNYHTVMLPYGSSTMHRADMVQVLLNNVPQSYPIHFGKRLTNYTEVLAEDGHINHYILHFADGTTAEADVLIGADGIRSPARMSMYDIAHRQDCSPNIERAHCPRCTAATPKWTGIITYRALIPTESLKRISPEHQGFRYTLCYSGKSKHVVTYPVSHGNFINWIGFKTRPEMEGTVYEGKWAEEAPTEEIVELLEGWEQEVQDMVQCVERPTRWVVNMIAGLPFSVRGRVAILGDAVHAMETHLGAGAGQSIEDAFILGRLLAHPLTTLDRVADVLRIYQSVRLPFSHRIMKYARETGRMCEFNCPGQYDGYPCDLSTEREQLSRMGQSLHLNWQWQWREPFDEQWDVAEWAIEQFEHMGAQKVQS</sequence>
<dbReference type="GO" id="GO:0016491">
    <property type="term" value="F:oxidoreductase activity"/>
    <property type="evidence" value="ECO:0007669"/>
    <property type="project" value="UniProtKB-KW"/>
</dbReference>
<dbReference type="SUPFAM" id="SSF54373">
    <property type="entry name" value="FAD-linked reductases, C-terminal domain"/>
    <property type="match status" value="1"/>
</dbReference>
<dbReference type="GO" id="GO:0071949">
    <property type="term" value="F:FAD binding"/>
    <property type="evidence" value="ECO:0007669"/>
    <property type="project" value="InterPro"/>
</dbReference>
<dbReference type="InterPro" id="IPR051104">
    <property type="entry name" value="FAD_monoxygenase"/>
</dbReference>
<dbReference type="OrthoDB" id="417877at2759"/>
<dbReference type="STRING" id="743788.S8DVM2"/>
<dbReference type="AlphaFoldDB" id="S8DVM2"/>
<dbReference type="PANTHER" id="PTHR46720:SF3">
    <property type="entry name" value="FAD-BINDING DOMAIN-CONTAINING PROTEIN-RELATED"/>
    <property type="match status" value="1"/>
</dbReference>
<accession>S8DVM2</accession>